<evidence type="ECO:0000313" key="2">
    <source>
        <dbReference type="EMBL" id="MEX6634236.1"/>
    </source>
</evidence>
<protein>
    <submittedName>
        <fullName evidence="2">Enoyl-CoA hydratase</fullName>
    </submittedName>
</protein>
<evidence type="ECO:0000313" key="3">
    <source>
        <dbReference type="Proteomes" id="UP001560685"/>
    </source>
</evidence>
<comment type="similarity">
    <text evidence="1">Belongs to the enoyl-CoA hydratase/isomerase family.</text>
</comment>
<keyword evidence="3" id="KW-1185">Reference proteome</keyword>
<comment type="caution">
    <text evidence="2">The sequence shown here is derived from an EMBL/GenBank/DDBJ whole genome shotgun (WGS) entry which is preliminary data.</text>
</comment>
<dbReference type="Gene3D" id="1.10.12.10">
    <property type="entry name" value="Lyase 2-enoyl-coa Hydratase, Chain A, domain 2"/>
    <property type="match status" value="1"/>
</dbReference>
<organism evidence="2 3">
    <name type="scientific">Hyphococcus lacteus</name>
    <dbReference type="NCBI Taxonomy" id="3143536"/>
    <lineage>
        <taxon>Bacteria</taxon>
        <taxon>Pseudomonadati</taxon>
        <taxon>Pseudomonadota</taxon>
        <taxon>Alphaproteobacteria</taxon>
        <taxon>Parvularculales</taxon>
        <taxon>Parvularculaceae</taxon>
        <taxon>Hyphococcus</taxon>
    </lineage>
</organism>
<dbReference type="InterPro" id="IPR001753">
    <property type="entry name" value="Enoyl-CoA_hydra/iso"/>
</dbReference>
<dbReference type="RefSeq" id="WP_369314225.1">
    <property type="nucleotide sequence ID" value="NZ_JBEHZE010000001.1"/>
</dbReference>
<evidence type="ECO:0000256" key="1">
    <source>
        <dbReference type="ARBA" id="ARBA00005254"/>
    </source>
</evidence>
<accession>A0ABV3Z5Z6</accession>
<name>A0ABV3Z5Z6_9PROT</name>
<dbReference type="EMBL" id="JBEHZE010000001">
    <property type="protein sequence ID" value="MEX6634236.1"/>
    <property type="molecule type" value="Genomic_DNA"/>
</dbReference>
<dbReference type="CDD" id="cd06558">
    <property type="entry name" value="crotonase-like"/>
    <property type="match status" value="1"/>
</dbReference>
<proteinExistence type="inferred from homology"/>
<dbReference type="Gene3D" id="3.90.226.10">
    <property type="entry name" value="2-enoyl-CoA Hydratase, Chain A, domain 1"/>
    <property type="match status" value="1"/>
</dbReference>
<dbReference type="Proteomes" id="UP001560685">
    <property type="component" value="Unassembled WGS sequence"/>
</dbReference>
<dbReference type="PANTHER" id="PTHR43459:SF1">
    <property type="entry name" value="EG:BACN32G11.4 PROTEIN"/>
    <property type="match status" value="1"/>
</dbReference>
<dbReference type="InterPro" id="IPR029045">
    <property type="entry name" value="ClpP/crotonase-like_dom_sf"/>
</dbReference>
<reference evidence="2 3" key="1">
    <citation type="submission" date="2024-05" db="EMBL/GenBank/DDBJ databases">
        <title>Three bacterial strains, DH-69, EH-24, and ECK-19 isolated from coastal sediments.</title>
        <authorList>
            <person name="Ye Y.-Q."/>
            <person name="Du Z.-J."/>
        </authorList>
    </citation>
    <scope>NUCLEOTIDE SEQUENCE [LARGE SCALE GENOMIC DNA]</scope>
    <source>
        <strain evidence="2 3">ECK-19</strain>
    </source>
</reference>
<dbReference type="InterPro" id="IPR014748">
    <property type="entry name" value="Enoyl-CoA_hydra_C"/>
</dbReference>
<gene>
    <name evidence="2" type="ORF">ABFZ84_11840</name>
</gene>
<dbReference type="PANTHER" id="PTHR43459">
    <property type="entry name" value="ENOYL-COA HYDRATASE"/>
    <property type="match status" value="1"/>
</dbReference>
<dbReference type="SUPFAM" id="SSF52096">
    <property type="entry name" value="ClpP/crotonase"/>
    <property type="match status" value="1"/>
</dbReference>
<dbReference type="Pfam" id="PF00378">
    <property type="entry name" value="ECH_1"/>
    <property type="match status" value="1"/>
</dbReference>
<sequence length="256" mass="27463">MTVKYETPHDGVAVITLDRPDKLNSFNGQMRADLTDAMKTASADDAIRAVVLTGAGRAFCAGADVTAVNDKFNVEDVLNTEYAAFLSTIATMPKPVIAAINGPAAGIGMTTALTCDLRVMSEDTYLMSAFANIGLVPDGGLSYLLTREIGYARAYQLAIEAEKLGADHALEWGLVNRTVPMTDVLTNAVEWAKTLTERAPLALSLTKRVFRAASQGGLHNAMTFEAQNQRVAIATDDCREGVTALMEKRKPTFKGK</sequence>